<dbReference type="AlphaFoldDB" id="A0A972F727"/>
<dbReference type="PROSITE" id="PS50929">
    <property type="entry name" value="ABC_TM1F"/>
    <property type="match status" value="1"/>
</dbReference>
<feature type="transmembrane region" description="Helical" evidence="8">
    <location>
        <begin position="177"/>
        <end position="195"/>
    </location>
</feature>
<keyword evidence="5" id="KW-0067">ATP-binding</keyword>
<evidence type="ECO:0000256" key="2">
    <source>
        <dbReference type="ARBA" id="ARBA00022475"/>
    </source>
</evidence>
<feature type="transmembrane region" description="Helical" evidence="8">
    <location>
        <begin position="260"/>
        <end position="285"/>
    </location>
</feature>
<dbReference type="Gene3D" id="1.20.1560.10">
    <property type="entry name" value="ABC transporter type 1, transmembrane domain"/>
    <property type="match status" value="1"/>
</dbReference>
<keyword evidence="12" id="KW-1185">Reference proteome</keyword>
<feature type="transmembrane region" description="Helical" evidence="8">
    <location>
        <begin position="27"/>
        <end position="47"/>
    </location>
</feature>
<evidence type="ECO:0000256" key="7">
    <source>
        <dbReference type="ARBA" id="ARBA00023136"/>
    </source>
</evidence>
<dbReference type="Pfam" id="PF00005">
    <property type="entry name" value="ABC_tran"/>
    <property type="match status" value="1"/>
</dbReference>
<dbReference type="RefSeq" id="WP_168987449.1">
    <property type="nucleotide sequence ID" value="NZ_CAWPHM010000221.1"/>
</dbReference>
<dbReference type="GO" id="GO:0005524">
    <property type="term" value="F:ATP binding"/>
    <property type="evidence" value="ECO:0007669"/>
    <property type="project" value="UniProtKB-KW"/>
</dbReference>
<keyword evidence="3 8" id="KW-0812">Transmembrane</keyword>
<comment type="subcellular location">
    <subcellularLocation>
        <location evidence="1">Cell membrane</location>
        <topology evidence="1">Multi-pass membrane protein</topology>
    </subcellularLocation>
</comment>
<dbReference type="SUPFAM" id="SSF90123">
    <property type="entry name" value="ABC transporter transmembrane region"/>
    <property type="match status" value="1"/>
</dbReference>
<organism evidence="11 12">
    <name type="scientific">Azoarcus taiwanensis</name>
    <dbReference type="NCBI Taxonomy" id="666964"/>
    <lineage>
        <taxon>Bacteria</taxon>
        <taxon>Pseudomonadati</taxon>
        <taxon>Pseudomonadota</taxon>
        <taxon>Betaproteobacteria</taxon>
        <taxon>Rhodocyclales</taxon>
        <taxon>Zoogloeaceae</taxon>
        <taxon>Azoarcus</taxon>
    </lineage>
</organism>
<evidence type="ECO:0000259" key="9">
    <source>
        <dbReference type="PROSITE" id="PS50893"/>
    </source>
</evidence>
<reference evidence="11" key="1">
    <citation type="submission" date="2019-12" db="EMBL/GenBank/DDBJ databases">
        <title>Comparative genomics gives insights into the taxonomy of the Azoarcus-Aromatoleum group and reveals separate origins of nif in the plant-associated Azoarcus and non-plant-associated Aromatoleum sub-groups.</title>
        <authorList>
            <person name="Lafos M."/>
            <person name="Maluk M."/>
            <person name="Batista M."/>
            <person name="Junghare M."/>
            <person name="Carmona M."/>
            <person name="Faoro H."/>
            <person name="Cruz L.M."/>
            <person name="Battistoni F."/>
            <person name="De Souza E."/>
            <person name="Pedrosa F."/>
            <person name="Chen W.-M."/>
            <person name="Poole P.S."/>
            <person name="Dixon R.A."/>
            <person name="James E.K."/>
        </authorList>
    </citation>
    <scope>NUCLEOTIDE SEQUENCE</scope>
    <source>
        <strain evidence="11">NSC3</strain>
    </source>
</reference>
<name>A0A972F727_9RHOO</name>
<evidence type="ECO:0000256" key="3">
    <source>
        <dbReference type="ARBA" id="ARBA00022692"/>
    </source>
</evidence>
<dbReference type="PROSITE" id="PS50893">
    <property type="entry name" value="ABC_TRANSPORTER_2"/>
    <property type="match status" value="1"/>
</dbReference>
<protein>
    <submittedName>
        <fullName evidence="11">Thiol reductant ABC exporter subunit CydC</fullName>
    </submittedName>
</protein>
<accession>A0A972F727</accession>
<evidence type="ECO:0000256" key="4">
    <source>
        <dbReference type="ARBA" id="ARBA00022741"/>
    </source>
</evidence>
<feature type="transmembrane region" description="Helical" evidence="8">
    <location>
        <begin position="146"/>
        <end position="171"/>
    </location>
</feature>
<dbReference type="InterPro" id="IPR017871">
    <property type="entry name" value="ABC_transporter-like_CS"/>
</dbReference>
<dbReference type="SUPFAM" id="SSF52540">
    <property type="entry name" value="P-loop containing nucleoside triphosphate hydrolases"/>
    <property type="match status" value="1"/>
</dbReference>
<evidence type="ECO:0000259" key="10">
    <source>
        <dbReference type="PROSITE" id="PS50929"/>
    </source>
</evidence>
<dbReference type="GO" id="GO:0034775">
    <property type="term" value="P:glutathione transmembrane transport"/>
    <property type="evidence" value="ECO:0007669"/>
    <property type="project" value="InterPro"/>
</dbReference>
<dbReference type="InterPro" id="IPR036640">
    <property type="entry name" value="ABC1_TM_sf"/>
</dbReference>
<dbReference type="Proteomes" id="UP000599523">
    <property type="component" value="Unassembled WGS sequence"/>
</dbReference>
<sequence length="571" mass="60825">MSERGLSPVAGPRELLRLRSLFGSERPWMLAGFAVACATLVAGLALLGLSGGFLAAAAIAGLTPATALAFNFFPPAAGVRFLAIARTAGRWGERVLTHEATLRLLARLRSWLYRGVAELSPRQLGRYHGADLLNHLTRDIDALDNLYLRFGVPYLAAWTVLSMLAVSMAWWSPVLSLPVVALMMVSLLVLPWLAWGLGGDSARRAVEARSRLRRRLLDCHDGADDFSLHDAAWRHQREVTLAAHRELLAAQRVQQRRAAVLRAMTGALVGLAVWAVLVLAAGVFAAGALPAPWLAALPLLLLGTAEALLPLSAASLELPGTAAAAARLRALVSQSPATGFVAQGPMPGGFDLRLENLSHGHGDQPDLFVGLDAALPAGRHVALLGPSGGGKSTLLSLIARLEDPRSGRILLGARPLAELDETTLRASVALLAQDAWVFSGTLADNLRVAAPDAEDETMWSVLRCVGLADTVSQWPEGLATWVDEGGGSLSGGQQRRLALARVLLREAPVTLLDEPAEGLDAAAEAALVRAVRRRLAGRTLVWVTHRPETARAFEHVLRLESGRLCETTAHP</sequence>
<comment type="caution">
    <text evidence="11">The sequence shown here is derived from an EMBL/GenBank/DDBJ whole genome shotgun (WGS) entry which is preliminary data.</text>
</comment>
<proteinExistence type="predicted"/>
<dbReference type="InterPro" id="IPR039421">
    <property type="entry name" value="Type_1_exporter"/>
</dbReference>
<evidence type="ECO:0000256" key="8">
    <source>
        <dbReference type="SAM" id="Phobius"/>
    </source>
</evidence>
<dbReference type="PANTHER" id="PTHR24221">
    <property type="entry name" value="ATP-BINDING CASSETTE SUB-FAMILY B"/>
    <property type="match status" value="1"/>
</dbReference>
<dbReference type="Gene3D" id="3.40.50.300">
    <property type="entry name" value="P-loop containing nucleotide triphosphate hydrolases"/>
    <property type="match status" value="1"/>
</dbReference>
<feature type="domain" description="ABC transmembrane type-1" evidence="10">
    <location>
        <begin position="30"/>
        <end position="320"/>
    </location>
</feature>
<feature type="domain" description="ABC transporter" evidence="9">
    <location>
        <begin position="352"/>
        <end position="571"/>
    </location>
</feature>
<evidence type="ECO:0000313" key="12">
    <source>
        <dbReference type="Proteomes" id="UP000599523"/>
    </source>
</evidence>
<dbReference type="GO" id="GO:0005886">
    <property type="term" value="C:plasma membrane"/>
    <property type="evidence" value="ECO:0007669"/>
    <property type="project" value="UniProtKB-SubCell"/>
</dbReference>
<gene>
    <name evidence="11" type="primary">cydC</name>
    <name evidence="11" type="ORF">GPA21_06740</name>
</gene>
<keyword evidence="7 8" id="KW-0472">Membrane</keyword>
<dbReference type="CDD" id="cd03228">
    <property type="entry name" value="ABCC_MRP_Like"/>
    <property type="match status" value="1"/>
</dbReference>
<dbReference type="PANTHER" id="PTHR24221:SF654">
    <property type="entry name" value="ATP-BINDING CASSETTE SUB-FAMILY B MEMBER 6"/>
    <property type="match status" value="1"/>
</dbReference>
<keyword evidence="4" id="KW-0547">Nucleotide-binding</keyword>
<dbReference type="InterPro" id="IPR027417">
    <property type="entry name" value="P-loop_NTPase"/>
</dbReference>
<dbReference type="GO" id="GO:0034040">
    <property type="term" value="F:ATPase-coupled lipid transmembrane transporter activity"/>
    <property type="evidence" value="ECO:0007669"/>
    <property type="project" value="TreeGrafter"/>
</dbReference>
<dbReference type="NCBIfam" id="TIGR02868">
    <property type="entry name" value="CydC"/>
    <property type="match status" value="1"/>
</dbReference>
<dbReference type="GO" id="GO:0016887">
    <property type="term" value="F:ATP hydrolysis activity"/>
    <property type="evidence" value="ECO:0007669"/>
    <property type="project" value="InterPro"/>
</dbReference>
<dbReference type="EMBL" id="WTVM01000029">
    <property type="protein sequence ID" value="NMG02667.1"/>
    <property type="molecule type" value="Genomic_DNA"/>
</dbReference>
<dbReference type="PROSITE" id="PS00211">
    <property type="entry name" value="ABC_TRANSPORTER_1"/>
    <property type="match status" value="1"/>
</dbReference>
<dbReference type="GO" id="GO:0045454">
    <property type="term" value="P:cell redox homeostasis"/>
    <property type="evidence" value="ECO:0007669"/>
    <property type="project" value="InterPro"/>
</dbReference>
<feature type="transmembrane region" description="Helical" evidence="8">
    <location>
        <begin position="53"/>
        <end position="73"/>
    </location>
</feature>
<dbReference type="InterPro" id="IPR003593">
    <property type="entry name" value="AAA+_ATPase"/>
</dbReference>
<dbReference type="SMART" id="SM00382">
    <property type="entry name" value="AAA"/>
    <property type="match status" value="1"/>
</dbReference>
<dbReference type="InterPro" id="IPR003439">
    <property type="entry name" value="ABC_transporter-like_ATP-bd"/>
</dbReference>
<dbReference type="GO" id="GO:0140359">
    <property type="term" value="F:ABC-type transporter activity"/>
    <property type="evidence" value="ECO:0007669"/>
    <property type="project" value="InterPro"/>
</dbReference>
<evidence type="ECO:0000256" key="5">
    <source>
        <dbReference type="ARBA" id="ARBA00022840"/>
    </source>
</evidence>
<dbReference type="InterPro" id="IPR014223">
    <property type="entry name" value="ABC_CydC/D"/>
</dbReference>
<keyword evidence="2" id="KW-1003">Cell membrane</keyword>
<evidence type="ECO:0000256" key="6">
    <source>
        <dbReference type="ARBA" id="ARBA00022989"/>
    </source>
</evidence>
<keyword evidence="6 8" id="KW-1133">Transmembrane helix</keyword>
<evidence type="ECO:0000256" key="1">
    <source>
        <dbReference type="ARBA" id="ARBA00004651"/>
    </source>
</evidence>
<dbReference type="InterPro" id="IPR011527">
    <property type="entry name" value="ABC1_TM_dom"/>
</dbReference>
<evidence type="ECO:0000313" key="11">
    <source>
        <dbReference type="EMBL" id="NMG02667.1"/>
    </source>
</evidence>